<feature type="transmembrane region" description="Helical" evidence="6">
    <location>
        <begin position="61"/>
        <end position="90"/>
    </location>
</feature>
<dbReference type="PANTHER" id="PTHR30520">
    <property type="entry name" value="FORMATE TRANSPORTER-RELATED"/>
    <property type="match status" value="1"/>
</dbReference>
<evidence type="ECO:0000256" key="2">
    <source>
        <dbReference type="ARBA" id="ARBA00022692"/>
    </source>
</evidence>
<dbReference type="Proteomes" id="UP000618319">
    <property type="component" value="Unassembled WGS sequence"/>
</dbReference>
<accession>A0ABR9T9S4</accession>
<comment type="similarity">
    <text evidence="5">Belongs to the FNT transporter (TC 1.A.16) family.</text>
</comment>
<dbReference type="RefSeq" id="WP_196940024.1">
    <property type="nucleotide sequence ID" value="NZ_MU158690.1"/>
</dbReference>
<name>A0ABR9T9S4_9SPHI</name>
<comment type="subcellular location">
    <subcellularLocation>
        <location evidence="1">Membrane</location>
        <topology evidence="1">Multi-pass membrane protein</topology>
    </subcellularLocation>
</comment>
<proteinExistence type="inferred from homology"/>
<feature type="transmembrane region" description="Helical" evidence="6">
    <location>
        <begin position="191"/>
        <end position="211"/>
    </location>
</feature>
<keyword evidence="4 6" id="KW-0472">Membrane</keyword>
<dbReference type="EMBL" id="PSKQ01000023">
    <property type="protein sequence ID" value="MBE8722103.1"/>
    <property type="molecule type" value="Genomic_DNA"/>
</dbReference>
<dbReference type="InterPro" id="IPR023271">
    <property type="entry name" value="Aquaporin-like"/>
</dbReference>
<organism evidence="7 8">
    <name type="scientific">Sphingobacterium pedocola</name>
    <dbReference type="NCBI Taxonomy" id="2082722"/>
    <lineage>
        <taxon>Bacteria</taxon>
        <taxon>Pseudomonadati</taxon>
        <taxon>Bacteroidota</taxon>
        <taxon>Sphingobacteriia</taxon>
        <taxon>Sphingobacteriales</taxon>
        <taxon>Sphingobacteriaceae</taxon>
        <taxon>Sphingobacterium</taxon>
    </lineage>
</organism>
<evidence type="ECO:0000256" key="6">
    <source>
        <dbReference type="SAM" id="Phobius"/>
    </source>
</evidence>
<dbReference type="PANTHER" id="PTHR30520:SF6">
    <property type="entry name" value="FORMATE_NITRATE FAMILY TRANSPORTER (EUROFUNG)"/>
    <property type="match status" value="1"/>
</dbReference>
<sequence length="273" mass="29383">MDYITPKEVAAIMMSTAINKSKLSVKDLLIRGALSGALLAISVTLAFLATTQTSIPLIGAFVFPVGFVIIVILGLELVTGSFSLVPLAYFEKKITAVSMYKNLFWVFIGNLLGSVLFAVMFWAAATETGQITELGAVEQLIIKISENKTIGYGHHGTAGLFSAFVKAILCNWMVCIGVVMSMTSKSTLGKILAAGIPIFIFFALGYEHAVVNMFVIPAGMMLGADVSLSDWWFYNQLIVTAGNIIGGLLFTGMGIYYTYGKENPSLTAEINKK</sequence>
<evidence type="ECO:0000256" key="4">
    <source>
        <dbReference type="ARBA" id="ARBA00023136"/>
    </source>
</evidence>
<keyword evidence="2 6" id="KW-0812">Transmembrane</keyword>
<feature type="transmembrane region" description="Helical" evidence="6">
    <location>
        <begin position="158"/>
        <end position="179"/>
    </location>
</feature>
<evidence type="ECO:0000256" key="5">
    <source>
        <dbReference type="ARBA" id="ARBA00049660"/>
    </source>
</evidence>
<gene>
    <name evidence="7" type="ORF">C4F40_15345</name>
</gene>
<dbReference type="InterPro" id="IPR000292">
    <property type="entry name" value="For/NO2_transpt"/>
</dbReference>
<dbReference type="Gene3D" id="1.20.1080.10">
    <property type="entry name" value="Glycerol uptake facilitator protein"/>
    <property type="match status" value="1"/>
</dbReference>
<keyword evidence="8" id="KW-1185">Reference proteome</keyword>
<comment type="caution">
    <text evidence="7">The sequence shown here is derived from an EMBL/GenBank/DDBJ whole genome shotgun (WGS) entry which is preliminary data.</text>
</comment>
<evidence type="ECO:0000256" key="3">
    <source>
        <dbReference type="ARBA" id="ARBA00022989"/>
    </source>
</evidence>
<dbReference type="Pfam" id="PF01226">
    <property type="entry name" value="Form_Nir_trans"/>
    <property type="match status" value="1"/>
</dbReference>
<reference evidence="7 8" key="1">
    <citation type="submission" date="2018-02" db="EMBL/GenBank/DDBJ databases">
        <title>Sphingobacterium KA21.</title>
        <authorList>
            <person name="Vasarhelyi B.M."/>
            <person name="Deshmukh S."/>
            <person name="Balint B."/>
            <person name="Kukolya J."/>
        </authorList>
    </citation>
    <scope>NUCLEOTIDE SEQUENCE [LARGE SCALE GENOMIC DNA]</scope>
    <source>
        <strain evidence="7 8">Ka21</strain>
    </source>
</reference>
<feature type="transmembrane region" description="Helical" evidence="6">
    <location>
        <begin position="102"/>
        <end position="125"/>
    </location>
</feature>
<evidence type="ECO:0000256" key="1">
    <source>
        <dbReference type="ARBA" id="ARBA00004141"/>
    </source>
</evidence>
<evidence type="ECO:0000313" key="7">
    <source>
        <dbReference type="EMBL" id="MBE8722103.1"/>
    </source>
</evidence>
<feature type="transmembrane region" description="Helical" evidence="6">
    <location>
        <begin position="28"/>
        <end position="49"/>
    </location>
</feature>
<feature type="transmembrane region" description="Helical" evidence="6">
    <location>
        <begin position="231"/>
        <end position="257"/>
    </location>
</feature>
<evidence type="ECO:0000313" key="8">
    <source>
        <dbReference type="Proteomes" id="UP000618319"/>
    </source>
</evidence>
<protein>
    <submittedName>
        <fullName evidence="7">Formate transporter</fullName>
    </submittedName>
</protein>
<keyword evidence="3 6" id="KW-1133">Transmembrane helix</keyword>